<gene>
    <name evidence="2" type="ORF">ERJ67_02145</name>
</gene>
<reference evidence="2 3" key="1">
    <citation type="journal article" date="2019" name="mSystems">
        <title>Life at home and on the roam: Genomic adaptions reflect the dual lifestyle of an intracellular, facultative symbiont.</title>
        <authorList>
            <person name="Burgsdorf I."/>
        </authorList>
    </citation>
    <scope>NUCLEOTIDE SEQUENCE [LARGE SCALE GENOMIC DNA]</scope>
    <source>
        <strain evidence="2">277cV</strain>
    </source>
</reference>
<accession>A0A524RQ81</accession>
<dbReference type="PROSITE" id="PS51257">
    <property type="entry name" value="PROKAR_LIPOPROTEIN"/>
    <property type="match status" value="1"/>
</dbReference>
<comment type="caution">
    <text evidence="2">The sequence shown here is derived from an EMBL/GenBank/DDBJ whole genome shotgun (WGS) entry which is preliminary data.</text>
</comment>
<evidence type="ECO:0000313" key="2">
    <source>
        <dbReference type="EMBL" id="TGG94595.1"/>
    </source>
</evidence>
<feature type="signal peptide" evidence="1">
    <location>
        <begin position="1"/>
        <end position="21"/>
    </location>
</feature>
<feature type="chain" id="PRO_5022035936" evidence="1">
    <location>
        <begin position="22"/>
        <end position="113"/>
    </location>
</feature>
<dbReference type="Proteomes" id="UP000317990">
    <property type="component" value="Unassembled WGS sequence"/>
</dbReference>
<dbReference type="AlphaFoldDB" id="A0A524RQ81"/>
<proteinExistence type="predicted"/>
<evidence type="ECO:0000256" key="1">
    <source>
        <dbReference type="SAM" id="SignalP"/>
    </source>
</evidence>
<sequence>MGRTTALLLVAASLAGQGAWAACERSHRVDRSDSPCLDASITNRWNKNGATAKNLCSDYGTMVVKVDRVRAPDWTWHLKNDKRRSRNFWGTRIRSVSCCSDLSTDGICTMERP</sequence>
<keyword evidence="1" id="KW-0732">Signal</keyword>
<dbReference type="EMBL" id="SRMO01000033">
    <property type="protein sequence ID" value="TGG94595.1"/>
    <property type="molecule type" value="Genomic_DNA"/>
</dbReference>
<evidence type="ECO:0000313" key="3">
    <source>
        <dbReference type="Proteomes" id="UP000317990"/>
    </source>
</evidence>
<name>A0A524RQ81_9CHRO</name>
<protein>
    <submittedName>
        <fullName evidence="2">Uncharacterized protein</fullName>
    </submittedName>
</protein>
<organism evidence="2 3">
    <name type="scientific">Aphanocapsa feldmannii 277cV</name>
    <dbReference type="NCBI Taxonomy" id="2507553"/>
    <lineage>
        <taxon>Bacteria</taxon>
        <taxon>Bacillati</taxon>
        <taxon>Cyanobacteriota</taxon>
        <taxon>Cyanophyceae</taxon>
        <taxon>Oscillatoriophycideae</taxon>
        <taxon>Chroococcales</taxon>
        <taxon>Microcystaceae</taxon>
        <taxon>Aphanocapsa</taxon>
    </lineage>
</organism>